<evidence type="ECO:0000256" key="3">
    <source>
        <dbReference type="ARBA" id="ARBA00022723"/>
    </source>
</evidence>
<dbReference type="PANTHER" id="PTHR37823">
    <property type="entry name" value="CYTOCHROME C-553-LIKE"/>
    <property type="match status" value="1"/>
</dbReference>
<organism evidence="8 9">
    <name type="scientific">Simplicispira metamorpha</name>
    <dbReference type="NCBI Taxonomy" id="80881"/>
    <lineage>
        <taxon>Bacteria</taxon>
        <taxon>Pseudomonadati</taxon>
        <taxon>Pseudomonadota</taxon>
        <taxon>Betaproteobacteria</taxon>
        <taxon>Burkholderiales</taxon>
        <taxon>Comamonadaceae</taxon>
        <taxon>Simplicispira</taxon>
    </lineage>
</organism>
<dbReference type="PROSITE" id="PS51007">
    <property type="entry name" value="CYTC"/>
    <property type="match status" value="1"/>
</dbReference>
<dbReference type="GO" id="GO:0020037">
    <property type="term" value="F:heme binding"/>
    <property type="evidence" value="ECO:0007669"/>
    <property type="project" value="InterPro"/>
</dbReference>
<dbReference type="Proteomes" id="UP000295182">
    <property type="component" value="Unassembled WGS sequence"/>
</dbReference>
<dbReference type="EMBL" id="SLXH01000031">
    <property type="protein sequence ID" value="TCP13737.1"/>
    <property type="molecule type" value="Genomic_DNA"/>
</dbReference>
<dbReference type="InterPro" id="IPR009056">
    <property type="entry name" value="Cyt_c-like_dom"/>
</dbReference>
<gene>
    <name evidence="8" type="ORF">EV674_1319</name>
</gene>
<keyword evidence="4" id="KW-0249">Electron transport</keyword>
<keyword evidence="3 6" id="KW-0479">Metal-binding</keyword>
<dbReference type="Gene3D" id="1.10.760.10">
    <property type="entry name" value="Cytochrome c-like domain"/>
    <property type="match status" value="1"/>
</dbReference>
<dbReference type="InterPro" id="IPR036909">
    <property type="entry name" value="Cyt_c-like_dom_sf"/>
</dbReference>
<keyword evidence="5 6" id="KW-0408">Iron</keyword>
<comment type="caution">
    <text evidence="8">The sequence shown here is derived from an EMBL/GenBank/DDBJ whole genome shotgun (WGS) entry which is preliminary data.</text>
</comment>
<evidence type="ECO:0000256" key="5">
    <source>
        <dbReference type="ARBA" id="ARBA00023004"/>
    </source>
</evidence>
<reference evidence="8 9" key="1">
    <citation type="submission" date="2019-03" db="EMBL/GenBank/DDBJ databases">
        <title>Genomic Encyclopedia of Type Strains, Phase IV (KMG-IV): sequencing the most valuable type-strain genomes for metagenomic binning, comparative biology and taxonomic classification.</title>
        <authorList>
            <person name="Goeker M."/>
        </authorList>
    </citation>
    <scope>NUCLEOTIDE SEQUENCE [LARGE SCALE GENOMIC DNA]</scope>
    <source>
        <strain evidence="8 9">DSM 1837</strain>
    </source>
</reference>
<evidence type="ECO:0000256" key="6">
    <source>
        <dbReference type="PROSITE-ProRule" id="PRU00433"/>
    </source>
</evidence>
<dbReference type="GO" id="GO:0046872">
    <property type="term" value="F:metal ion binding"/>
    <property type="evidence" value="ECO:0007669"/>
    <property type="project" value="UniProtKB-KW"/>
</dbReference>
<evidence type="ECO:0000313" key="9">
    <source>
        <dbReference type="Proteomes" id="UP000295182"/>
    </source>
</evidence>
<feature type="domain" description="Cytochrome c" evidence="7">
    <location>
        <begin position="200"/>
        <end position="288"/>
    </location>
</feature>
<evidence type="ECO:0000256" key="4">
    <source>
        <dbReference type="ARBA" id="ARBA00022982"/>
    </source>
</evidence>
<dbReference type="AlphaFoldDB" id="A0A4R2N208"/>
<keyword evidence="9" id="KW-1185">Reference proteome</keyword>
<sequence length="296" mass="31727">MQSPNHPLNGTHWRLRAAAWLQRSALAGVAMLLAGLAGLAQAATLALDGANGPRQLDGAALARHPQAQDIAVPGDVAYQRPMRYRAVPLAVVLRELGLGPSDTLEAVATDGFVAQLPGALVLAQSPGQPQPWLAIEPDGAPWPALPGKAASAGPFYIVWPQNAGVRSEQWPYAVARLNVRAAPDKRWPQIAVAAQVPAGDHLRRGQSLFVVQCMVCHRMNGGGDAQVGPDLNLPMNPTEYFQPQALRQLVRNPASVRHWPTQLMPGFGPEQISDAELDDLLAYLAHMARQRQTATP</sequence>
<dbReference type="InterPro" id="IPR051811">
    <property type="entry name" value="Cytochrome_c550/c551-like"/>
</dbReference>
<dbReference type="Pfam" id="PF00034">
    <property type="entry name" value="Cytochrom_C"/>
    <property type="match status" value="1"/>
</dbReference>
<evidence type="ECO:0000259" key="7">
    <source>
        <dbReference type="PROSITE" id="PS51007"/>
    </source>
</evidence>
<evidence type="ECO:0000313" key="8">
    <source>
        <dbReference type="EMBL" id="TCP13737.1"/>
    </source>
</evidence>
<keyword evidence="2 6" id="KW-0349">Heme</keyword>
<dbReference type="SUPFAM" id="SSF46626">
    <property type="entry name" value="Cytochrome c"/>
    <property type="match status" value="1"/>
</dbReference>
<name>A0A4R2N208_9BURK</name>
<accession>A0A4R2N208</accession>
<dbReference type="GO" id="GO:0009055">
    <property type="term" value="F:electron transfer activity"/>
    <property type="evidence" value="ECO:0007669"/>
    <property type="project" value="InterPro"/>
</dbReference>
<keyword evidence="1" id="KW-0813">Transport</keyword>
<evidence type="ECO:0000256" key="2">
    <source>
        <dbReference type="ARBA" id="ARBA00022617"/>
    </source>
</evidence>
<dbReference type="PANTHER" id="PTHR37823:SF1">
    <property type="entry name" value="CYTOCHROME C-553-LIKE"/>
    <property type="match status" value="1"/>
</dbReference>
<evidence type="ECO:0000256" key="1">
    <source>
        <dbReference type="ARBA" id="ARBA00022448"/>
    </source>
</evidence>
<protein>
    <submittedName>
        <fullName evidence="8">Mono/diheme cytochrome c family protein</fullName>
    </submittedName>
</protein>
<proteinExistence type="predicted"/>